<keyword evidence="8" id="KW-0378">Hydrolase</keyword>
<feature type="region of interest" description="Disordered" evidence="6">
    <location>
        <begin position="90"/>
        <end position="109"/>
    </location>
</feature>
<evidence type="ECO:0000256" key="5">
    <source>
        <dbReference type="ARBA" id="ARBA00023242"/>
    </source>
</evidence>
<dbReference type="GO" id="GO:0005634">
    <property type="term" value="C:nucleus"/>
    <property type="evidence" value="ECO:0007669"/>
    <property type="project" value="UniProtKB-SubCell"/>
</dbReference>
<dbReference type="PANTHER" id="PTHR45855">
    <property type="entry name" value="TRANSCRIPTION FACTOR PIF1-RELATED"/>
    <property type="match status" value="1"/>
</dbReference>
<reference evidence="9" key="1">
    <citation type="journal article" date="2024" name="IScience">
        <title>Strigolactones Initiate the Formation of Haustorium-like Structures in Castilleja.</title>
        <authorList>
            <person name="Buerger M."/>
            <person name="Peterson D."/>
            <person name="Chory J."/>
        </authorList>
    </citation>
    <scope>NUCLEOTIDE SEQUENCE [LARGE SCALE GENOMIC DNA]</scope>
</reference>
<protein>
    <submittedName>
        <fullName evidence="8">ATP-dependent DNA helicase pif3</fullName>
    </submittedName>
</protein>
<dbReference type="GO" id="GO:0003677">
    <property type="term" value="F:DNA binding"/>
    <property type="evidence" value="ECO:0007669"/>
    <property type="project" value="UniProtKB-KW"/>
</dbReference>
<comment type="subcellular location">
    <subcellularLocation>
        <location evidence="1">Nucleus</location>
    </subcellularLocation>
</comment>
<evidence type="ECO:0000256" key="4">
    <source>
        <dbReference type="ARBA" id="ARBA00023163"/>
    </source>
</evidence>
<dbReference type="PROSITE" id="PS50888">
    <property type="entry name" value="BHLH"/>
    <property type="match status" value="1"/>
</dbReference>
<sequence length="203" mass="23043">MQWRNRQVFFQPPNYPFGVPELEQLPEEREIRPAGAELENIFTAEDGMASSLQYPMDDISSFGSGFYNSDFPVRAAVNPPIATVTEIWSPHAKKKSKKSKKTRAVTKRRRRNRINDKMKALHELVPNSNKPDKASMLDDAIAYVKSLQMFIKTYCMNGPVTPSQGPYQQFQSVHPNINEAKLLLPQSVFPQNEAADQMTSPNN</sequence>
<evidence type="ECO:0000256" key="1">
    <source>
        <dbReference type="ARBA" id="ARBA00004123"/>
    </source>
</evidence>
<proteinExistence type="predicted"/>
<evidence type="ECO:0000313" key="8">
    <source>
        <dbReference type="EMBL" id="KAL3647670.1"/>
    </source>
</evidence>
<dbReference type="InterPro" id="IPR036638">
    <property type="entry name" value="HLH_DNA-bd_sf"/>
</dbReference>
<feature type="domain" description="BHLH" evidence="7">
    <location>
        <begin position="98"/>
        <end position="147"/>
    </location>
</feature>
<keyword evidence="5" id="KW-0539">Nucleus</keyword>
<dbReference type="PANTHER" id="PTHR45855:SF69">
    <property type="entry name" value="BHLH DOMAIN-CONTAINING PROTEIN"/>
    <property type="match status" value="1"/>
</dbReference>
<keyword evidence="2" id="KW-0805">Transcription regulation</keyword>
<dbReference type="GO" id="GO:0004386">
    <property type="term" value="F:helicase activity"/>
    <property type="evidence" value="ECO:0007669"/>
    <property type="project" value="UniProtKB-KW"/>
</dbReference>
<evidence type="ECO:0000256" key="6">
    <source>
        <dbReference type="SAM" id="MobiDB-lite"/>
    </source>
</evidence>
<gene>
    <name evidence="8" type="primary">PIF3_1</name>
    <name evidence="8" type="ORF">CASFOL_008638</name>
</gene>
<dbReference type="EMBL" id="JAVIJP010000009">
    <property type="protein sequence ID" value="KAL3647670.1"/>
    <property type="molecule type" value="Genomic_DNA"/>
</dbReference>
<keyword evidence="4" id="KW-0804">Transcription</keyword>
<keyword evidence="8" id="KW-0547">Nucleotide-binding</keyword>
<dbReference type="Pfam" id="PF00010">
    <property type="entry name" value="HLH"/>
    <property type="match status" value="1"/>
</dbReference>
<dbReference type="Gene3D" id="4.10.280.10">
    <property type="entry name" value="Helix-loop-helix DNA-binding domain"/>
    <property type="match status" value="1"/>
</dbReference>
<keyword evidence="3" id="KW-0238">DNA-binding</keyword>
<dbReference type="InterPro" id="IPR011598">
    <property type="entry name" value="bHLH_dom"/>
</dbReference>
<name>A0ABD3DZJ3_9LAMI</name>
<dbReference type="SMART" id="SM00353">
    <property type="entry name" value="HLH"/>
    <property type="match status" value="1"/>
</dbReference>
<evidence type="ECO:0000256" key="3">
    <source>
        <dbReference type="ARBA" id="ARBA00023125"/>
    </source>
</evidence>
<dbReference type="InterPro" id="IPR031066">
    <property type="entry name" value="bHLH_ALC-like_plant"/>
</dbReference>
<keyword evidence="9" id="KW-1185">Reference proteome</keyword>
<feature type="compositionally biased region" description="Basic residues" evidence="6">
    <location>
        <begin position="91"/>
        <end position="109"/>
    </location>
</feature>
<dbReference type="AlphaFoldDB" id="A0ABD3DZJ3"/>
<keyword evidence="8" id="KW-0347">Helicase</keyword>
<evidence type="ECO:0000259" key="7">
    <source>
        <dbReference type="PROSITE" id="PS50888"/>
    </source>
</evidence>
<dbReference type="SUPFAM" id="SSF47459">
    <property type="entry name" value="HLH, helix-loop-helix DNA-binding domain"/>
    <property type="match status" value="1"/>
</dbReference>
<dbReference type="Proteomes" id="UP001632038">
    <property type="component" value="Unassembled WGS sequence"/>
</dbReference>
<organism evidence="8 9">
    <name type="scientific">Castilleja foliolosa</name>
    <dbReference type="NCBI Taxonomy" id="1961234"/>
    <lineage>
        <taxon>Eukaryota</taxon>
        <taxon>Viridiplantae</taxon>
        <taxon>Streptophyta</taxon>
        <taxon>Embryophyta</taxon>
        <taxon>Tracheophyta</taxon>
        <taxon>Spermatophyta</taxon>
        <taxon>Magnoliopsida</taxon>
        <taxon>eudicotyledons</taxon>
        <taxon>Gunneridae</taxon>
        <taxon>Pentapetalae</taxon>
        <taxon>asterids</taxon>
        <taxon>lamiids</taxon>
        <taxon>Lamiales</taxon>
        <taxon>Orobanchaceae</taxon>
        <taxon>Pedicularideae</taxon>
        <taxon>Castillejinae</taxon>
        <taxon>Castilleja</taxon>
    </lineage>
</organism>
<evidence type="ECO:0000313" key="9">
    <source>
        <dbReference type="Proteomes" id="UP001632038"/>
    </source>
</evidence>
<evidence type="ECO:0000256" key="2">
    <source>
        <dbReference type="ARBA" id="ARBA00023015"/>
    </source>
</evidence>
<keyword evidence="8" id="KW-0067">ATP-binding</keyword>
<accession>A0ABD3DZJ3</accession>
<comment type="caution">
    <text evidence="8">The sequence shown here is derived from an EMBL/GenBank/DDBJ whole genome shotgun (WGS) entry which is preliminary data.</text>
</comment>